<dbReference type="EMBL" id="MT141493">
    <property type="protein sequence ID" value="QJA63234.1"/>
    <property type="molecule type" value="Genomic_DNA"/>
</dbReference>
<evidence type="ECO:0000313" key="2">
    <source>
        <dbReference type="EMBL" id="QJA63234.1"/>
    </source>
</evidence>
<sequence length="404" mass="45469">MKYSIDPDSTEEMGMPVMNSAIKAFPSTQSAGISYTASLVTCDEHAAHPYADANYISSKPTRDQGGQFISVFTADPYSNDNLATAIFTDALEGKNDFVPLFFPYDVVPGRDDEWYDRTKRNIPERDLAQLSPDLYMAKNFPRTIEEALGLSSSVAVFDKKVLNSMMDSVRSQINSGELWQDIDNSVCHVYKDYSVGRQYIAASDVSLGVGGDYGTLCIMDAKTGEVVADIMSKEIKPEELAYHSVNLLKRFRNPRWWIEHNLYGRTVIRTAIDLGYRNFGYTGDKPIPWSTIDDREIRRVGFWTDEKSRADLFGSLIASINTFQITLYNEEGLRQFYFMIRNVAKGGKIEASSGKHDDYVITVGLCWLKRSDVLPVSQPKPIETLHWGGQQKSIKDFILKGGVK</sequence>
<dbReference type="InterPro" id="IPR027417">
    <property type="entry name" value="P-loop_NTPase"/>
</dbReference>
<reference evidence="1" key="1">
    <citation type="submission" date="2020-03" db="EMBL/GenBank/DDBJ databases">
        <title>The deep terrestrial virosphere.</title>
        <authorList>
            <person name="Holmfeldt K."/>
            <person name="Nilsson E."/>
            <person name="Simone D."/>
            <person name="Lopez-Fernandez M."/>
            <person name="Wu X."/>
            <person name="de Brujin I."/>
            <person name="Lundin D."/>
            <person name="Andersson A."/>
            <person name="Bertilsson S."/>
            <person name="Dopson M."/>
        </authorList>
    </citation>
    <scope>NUCLEOTIDE SEQUENCE</scope>
    <source>
        <strain evidence="2">MM415B00642</strain>
        <strain evidence="1">TM448A00430</strain>
    </source>
</reference>
<dbReference type="Gene3D" id="3.30.420.240">
    <property type="match status" value="1"/>
</dbReference>
<proteinExistence type="predicted"/>
<dbReference type="AlphaFoldDB" id="A0A6H1ZGP7"/>
<protein>
    <submittedName>
        <fullName evidence="1">Putative terminase</fullName>
    </submittedName>
</protein>
<dbReference type="Gene3D" id="3.40.50.300">
    <property type="entry name" value="P-loop containing nucleotide triphosphate hydrolases"/>
    <property type="match status" value="1"/>
</dbReference>
<dbReference type="EMBL" id="MT144011">
    <property type="protein sequence ID" value="QJA46445.1"/>
    <property type="molecule type" value="Genomic_DNA"/>
</dbReference>
<organism evidence="1">
    <name type="scientific">viral metagenome</name>
    <dbReference type="NCBI Taxonomy" id="1070528"/>
    <lineage>
        <taxon>unclassified sequences</taxon>
        <taxon>metagenomes</taxon>
        <taxon>organismal metagenomes</taxon>
    </lineage>
</organism>
<accession>A0A6H1ZGP7</accession>
<name>A0A6H1ZGP7_9ZZZZ</name>
<gene>
    <name evidence="2" type="ORF">MM415B00642_0003</name>
    <name evidence="1" type="ORF">TM448A00430_0002</name>
</gene>
<evidence type="ECO:0000313" key="1">
    <source>
        <dbReference type="EMBL" id="QJA46445.1"/>
    </source>
</evidence>